<dbReference type="EMBL" id="CM023491">
    <property type="protein sequence ID" value="KAH6941185.1"/>
    <property type="molecule type" value="Genomic_DNA"/>
</dbReference>
<gene>
    <name evidence="1" type="ORF">HPB50_014883</name>
</gene>
<organism evidence="1 2">
    <name type="scientific">Hyalomma asiaticum</name>
    <name type="common">Tick</name>
    <dbReference type="NCBI Taxonomy" id="266040"/>
    <lineage>
        <taxon>Eukaryota</taxon>
        <taxon>Metazoa</taxon>
        <taxon>Ecdysozoa</taxon>
        <taxon>Arthropoda</taxon>
        <taxon>Chelicerata</taxon>
        <taxon>Arachnida</taxon>
        <taxon>Acari</taxon>
        <taxon>Parasitiformes</taxon>
        <taxon>Ixodida</taxon>
        <taxon>Ixodoidea</taxon>
        <taxon>Ixodidae</taxon>
        <taxon>Hyalomminae</taxon>
        <taxon>Hyalomma</taxon>
    </lineage>
</organism>
<protein>
    <submittedName>
        <fullName evidence="1">Uncharacterized protein</fullName>
    </submittedName>
</protein>
<comment type="caution">
    <text evidence="1">The sequence shown here is derived from an EMBL/GenBank/DDBJ whole genome shotgun (WGS) entry which is preliminary data.</text>
</comment>
<reference evidence="1" key="1">
    <citation type="submission" date="2020-05" db="EMBL/GenBank/DDBJ databases">
        <title>Large-scale comparative analyses of tick genomes elucidate their genetic diversity and vector capacities.</title>
        <authorList>
            <person name="Jia N."/>
            <person name="Wang J."/>
            <person name="Shi W."/>
            <person name="Du L."/>
            <person name="Sun Y."/>
            <person name="Zhan W."/>
            <person name="Jiang J."/>
            <person name="Wang Q."/>
            <person name="Zhang B."/>
            <person name="Ji P."/>
            <person name="Sakyi L.B."/>
            <person name="Cui X."/>
            <person name="Yuan T."/>
            <person name="Jiang B."/>
            <person name="Yang W."/>
            <person name="Lam T.T.-Y."/>
            <person name="Chang Q."/>
            <person name="Ding S."/>
            <person name="Wang X."/>
            <person name="Zhu J."/>
            <person name="Ruan X."/>
            <person name="Zhao L."/>
            <person name="Wei J."/>
            <person name="Que T."/>
            <person name="Du C."/>
            <person name="Cheng J."/>
            <person name="Dai P."/>
            <person name="Han X."/>
            <person name="Huang E."/>
            <person name="Gao Y."/>
            <person name="Liu J."/>
            <person name="Shao H."/>
            <person name="Ye R."/>
            <person name="Li L."/>
            <person name="Wei W."/>
            <person name="Wang X."/>
            <person name="Wang C."/>
            <person name="Yang T."/>
            <person name="Huo Q."/>
            <person name="Li W."/>
            <person name="Guo W."/>
            <person name="Chen H."/>
            <person name="Zhou L."/>
            <person name="Ni X."/>
            <person name="Tian J."/>
            <person name="Zhou Y."/>
            <person name="Sheng Y."/>
            <person name="Liu T."/>
            <person name="Pan Y."/>
            <person name="Xia L."/>
            <person name="Li J."/>
            <person name="Zhao F."/>
            <person name="Cao W."/>
        </authorList>
    </citation>
    <scope>NUCLEOTIDE SEQUENCE</scope>
    <source>
        <strain evidence="1">Hyas-2018</strain>
    </source>
</reference>
<evidence type="ECO:0000313" key="2">
    <source>
        <dbReference type="Proteomes" id="UP000821845"/>
    </source>
</evidence>
<sequence length="228" mass="24115">MFDTVDSSKERRGKIPAEPCQSHKSGQIGNFREEGVRCRWDGISATLDRHAGPFHTSISCAVRSSFGDCDQMQTSPVALGLPAKQPSSAECATPSGSAALPKVPKVGASPPLAGGSANQRSSSPKGQLASCTVPVCKFARGSEAPDAVLCGSDRSLASNNAPAPCAQKLPNHGRMYFAGALCRKVEEHGKQLTAAPHCLSSWINSSHRDTFQNDVLHWTKDPSKIESC</sequence>
<accession>A0ACB7T2P0</accession>
<evidence type="ECO:0000313" key="1">
    <source>
        <dbReference type="EMBL" id="KAH6941185.1"/>
    </source>
</evidence>
<dbReference type="Proteomes" id="UP000821845">
    <property type="component" value="Chromosome 11"/>
</dbReference>
<keyword evidence="2" id="KW-1185">Reference proteome</keyword>
<name>A0ACB7T2P0_HYAAI</name>
<proteinExistence type="predicted"/>